<comment type="caution">
    <text evidence="3">The sequence shown here is derived from an EMBL/GenBank/DDBJ whole genome shotgun (WGS) entry which is preliminary data.</text>
</comment>
<dbReference type="PANTHER" id="PTHR32309:SF13">
    <property type="entry name" value="FERRIC ENTEROBACTIN TRANSPORT PROTEIN FEPE"/>
    <property type="match status" value="1"/>
</dbReference>
<dbReference type="PANTHER" id="PTHR32309">
    <property type="entry name" value="TYROSINE-PROTEIN KINASE"/>
    <property type="match status" value="1"/>
</dbReference>
<name>A0ABP9CLD8_9FLAO</name>
<keyword evidence="2" id="KW-0812">Transmembrane</keyword>
<dbReference type="EMBL" id="BAABJW010000002">
    <property type="protein sequence ID" value="GAA4811421.1"/>
    <property type="molecule type" value="Genomic_DNA"/>
</dbReference>
<evidence type="ECO:0000313" key="3">
    <source>
        <dbReference type="EMBL" id="GAA4811421.1"/>
    </source>
</evidence>
<keyword evidence="4" id="KW-1185">Reference proteome</keyword>
<sequence length="791" mass="90227">MKLIEFIKLVLKHKVILVMIPILTGFLAMLLTSNPKHSYYSQTMLYTGLASGSSIEMDKSFNYFATNIAFDNLLNIINSRETQEEVAVRLLSQHLLLNEPNSKFISSKTYNEIKEDIPQDIYKYVIKSNPKTDTINSYSKGESTINTIPQSVDSIAYEKTVANLMDLMKSDNTNFVYSLLNYDHPYYSIEAISKVKAIRVTTSDLVKLSYETDDPGICQQTLAIFNEVCIKKYKDLKENGSDAVIKYFQAQLSQSESKLKDIESVLLKFNQENSIINYYEQSKAVAIVKEDMDVEYNKKRAELASSEASAKKLEQKLEIQELVQDKSNRILDNKKRLGELNYEIAMHEAKSGDSKNTQNVEALKKQASLLQDEIKSSVAQLYTYQNSVEGVPISKVLPEWVDKVVETEGLKAKIEVMNKQNSEFQQQYAKYAPAGANLKKIERQINVAEQEYLEILHGLNLAKLKYQDTQLSSNLKAVDPPYFPLKPIPSKRKIIIIAVVLMSFILLLGTVLVMKFFDDTLKNVKVAEDKLKIPSMGMFSKIFKTNNKIDLISIQERLLDLFMQNLNHNLKPADTANNTKVITLFSTQKNEGKTVIAKNIARKLKHAGKSVLVLNHSNLNKPEISSNQFTLLHRLLGYQDPRIDYNHPFLAQRSDYLNESESMSYEVDEAYFNAKTYNDLTIKGVKVPTQHPDYVIIELPNILDTNYPADLIASSNLPLLVCRSNRLWSKADENLLNNIKEIVSSSLQFIINGVELDEVEALLGELPKQRSNFRKRIKNILRFQFYTKSHI</sequence>
<reference evidence="4" key="1">
    <citation type="journal article" date="2019" name="Int. J. Syst. Evol. Microbiol.">
        <title>The Global Catalogue of Microorganisms (GCM) 10K type strain sequencing project: providing services to taxonomists for standard genome sequencing and annotation.</title>
        <authorList>
            <consortium name="The Broad Institute Genomics Platform"/>
            <consortium name="The Broad Institute Genome Sequencing Center for Infectious Disease"/>
            <person name="Wu L."/>
            <person name="Ma J."/>
        </authorList>
    </citation>
    <scope>NUCLEOTIDE SEQUENCE [LARGE SCALE GENOMIC DNA]</scope>
    <source>
        <strain evidence="4">JCM 18325</strain>
    </source>
</reference>
<feature type="transmembrane region" description="Helical" evidence="2">
    <location>
        <begin position="15"/>
        <end position="32"/>
    </location>
</feature>
<dbReference type="SUPFAM" id="SSF52540">
    <property type="entry name" value="P-loop containing nucleoside triphosphate hydrolases"/>
    <property type="match status" value="1"/>
</dbReference>
<evidence type="ECO:0000256" key="1">
    <source>
        <dbReference type="SAM" id="Coils"/>
    </source>
</evidence>
<proteinExistence type="predicted"/>
<dbReference type="Proteomes" id="UP001501433">
    <property type="component" value="Unassembled WGS sequence"/>
</dbReference>
<feature type="transmembrane region" description="Helical" evidence="2">
    <location>
        <begin position="494"/>
        <end position="517"/>
    </location>
</feature>
<dbReference type="RefSeq" id="WP_345276657.1">
    <property type="nucleotide sequence ID" value="NZ_BAABJW010000002.1"/>
</dbReference>
<evidence type="ECO:0000256" key="2">
    <source>
        <dbReference type="SAM" id="Phobius"/>
    </source>
</evidence>
<dbReference type="InterPro" id="IPR027417">
    <property type="entry name" value="P-loop_NTPase"/>
</dbReference>
<feature type="coiled-coil region" evidence="1">
    <location>
        <begin position="296"/>
        <end position="323"/>
    </location>
</feature>
<accession>A0ABP9CLD8</accession>
<keyword evidence="2" id="KW-0472">Membrane</keyword>
<evidence type="ECO:0000313" key="4">
    <source>
        <dbReference type="Proteomes" id="UP001501433"/>
    </source>
</evidence>
<protein>
    <recommendedName>
        <fullName evidence="5">Polysaccharide chain length determinant N-terminal domain-containing protein</fullName>
    </recommendedName>
</protein>
<evidence type="ECO:0008006" key="5">
    <source>
        <dbReference type="Google" id="ProtNLM"/>
    </source>
</evidence>
<keyword evidence="2" id="KW-1133">Transmembrane helix</keyword>
<keyword evidence="1" id="KW-0175">Coiled coil</keyword>
<dbReference type="InterPro" id="IPR050445">
    <property type="entry name" value="Bact_polysacc_biosynth/exp"/>
</dbReference>
<gene>
    <name evidence="3" type="ORF">GCM10023330_18360</name>
</gene>
<organism evidence="3 4">
    <name type="scientific">Litoribaculum gwangyangense</name>
    <dbReference type="NCBI Taxonomy" id="1130722"/>
    <lineage>
        <taxon>Bacteria</taxon>
        <taxon>Pseudomonadati</taxon>
        <taxon>Bacteroidota</taxon>
        <taxon>Flavobacteriia</taxon>
        <taxon>Flavobacteriales</taxon>
        <taxon>Flavobacteriaceae</taxon>
        <taxon>Litoribaculum</taxon>
    </lineage>
</organism>
<dbReference type="Gene3D" id="3.40.50.300">
    <property type="entry name" value="P-loop containing nucleotide triphosphate hydrolases"/>
    <property type="match status" value="1"/>
</dbReference>